<dbReference type="AlphaFoldDB" id="A0A4Y2BBL7"/>
<gene>
    <name evidence="2" type="ORF">AVEN_158882_1</name>
</gene>
<comment type="caution">
    <text evidence="2">The sequence shown here is derived from an EMBL/GenBank/DDBJ whole genome shotgun (WGS) entry which is preliminary data.</text>
</comment>
<feature type="compositionally biased region" description="Basic and acidic residues" evidence="1">
    <location>
        <begin position="55"/>
        <end position="66"/>
    </location>
</feature>
<organism evidence="2 3">
    <name type="scientific">Araneus ventricosus</name>
    <name type="common">Orbweaver spider</name>
    <name type="synonym">Epeira ventricosa</name>
    <dbReference type="NCBI Taxonomy" id="182803"/>
    <lineage>
        <taxon>Eukaryota</taxon>
        <taxon>Metazoa</taxon>
        <taxon>Ecdysozoa</taxon>
        <taxon>Arthropoda</taxon>
        <taxon>Chelicerata</taxon>
        <taxon>Arachnida</taxon>
        <taxon>Araneae</taxon>
        <taxon>Araneomorphae</taxon>
        <taxon>Entelegynae</taxon>
        <taxon>Araneoidea</taxon>
        <taxon>Araneidae</taxon>
        <taxon>Araneus</taxon>
    </lineage>
</organism>
<proteinExistence type="predicted"/>
<accession>A0A4Y2BBL7</accession>
<evidence type="ECO:0000256" key="1">
    <source>
        <dbReference type="SAM" id="MobiDB-lite"/>
    </source>
</evidence>
<sequence length="88" mass="10340">MIRETKEKKWRQYSKTYRANVKKKKEILVEELDVNTPPQSPGLNVDPLPSTSRLESGKKVRRTDSRKLRKAMKNCCDRLRNTGNEHID</sequence>
<evidence type="ECO:0000313" key="2">
    <source>
        <dbReference type="EMBL" id="GBL88745.1"/>
    </source>
</evidence>
<protein>
    <submittedName>
        <fullName evidence="2">Uncharacterized protein</fullName>
    </submittedName>
</protein>
<dbReference type="Proteomes" id="UP000499080">
    <property type="component" value="Unassembled WGS sequence"/>
</dbReference>
<keyword evidence="3" id="KW-1185">Reference proteome</keyword>
<dbReference type="EMBL" id="BGPR01000062">
    <property type="protein sequence ID" value="GBL88745.1"/>
    <property type="molecule type" value="Genomic_DNA"/>
</dbReference>
<feature type="region of interest" description="Disordered" evidence="1">
    <location>
        <begin position="34"/>
        <end position="66"/>
    </location>
</feature>
<evidence type="ECO:0000313" key="3">
    <source>
        <dbReference type="Proteomes" id="UP000499080"/>
    </source>
</evidence>
<reference evidence="2 3" key="1">
    <citation type="journal article" date="2019" name="Sci. Rep.">
        <title>Orb-weaving spider Araneus ventricosus genome elucidates the spidroin gene catalogue.</title>
        <authorList>
            <person name="Kono N."/>
            <person name="Nakamura H."/>
            <person name="Ohtoshi R."/>
            <person name="Moran D.A.P."/>
            <person name="Shinohara A."/>
            <person name="Yoshida Y."/>
            <person name="Fujiwara M."/>
            <person name="Mori M."/>
            <person name="Tomita M."/>
            <person name="Arakawa K."/>
        </authorList>
    </citation>
    <scope>NUCLEOTIDE SEQUENCE [LARGE SCALE GENOMIC DNA]</scope>
</reference>
<name>A0A4Y2BBL7_ARAVE</name>